<evidence type="ECO:0000313" key="3">
    <source>
        <dbReference type="EMBL" id="KAK1759931.1"/>
    </source>
</evidence>
<feature type="region of interest" description="Disordered" evidence="1">
    <location>
        <begin position="1"/>
        <end position="24"/>
    </location>
</feature>
<protein>
    <recommendedName>
        <fullName evidence="2">Microbial-type PARG catalytic domain-containing protein</fullName>
    </recommendedName>
</protein>
<feature type="region of interest" description="Disordered" evidence="1">
    <location>
        <begin position="54"/>
        <end position="74"/>
    </location>
</feature>
<gene>
    <name evidence="3" type="ORF">QBC47DRAFT_458118</name>
</gene>
<proteinExistence type="predicted"/>
<dbReference type="InterPro" id="IPR043472">
    <property type="entry name" value="Macro_dom-like"/>
</dbReference>
<evidence type="ECO:0000313" key="4">
    <source>
        <dbReference type="Proteomes" id="UP001239445"/>
    </source>
</evidence>
<keyword evidence="4" id="KW-1185">Reference proteome</keyword>
<dbReference type="InterPro" id="IPR019261">
    <property type="entry name" value="PARG_cat_microbial"/>
</dbReference>
<reference evidence="3" key="1">
    <citation type="submission" date="2023-06" db="EMBL/GenBank/DDBJ databases">
        <title>Genome-scale phylogeny and comparative genomics of the fungal order Sordariales.</title>
        <authorList>
            <consortium name="Lawrence Berkeley National Laboratory"/>
            <person name="Hensen N."/>
            <person name="Bonometti L."/>
            <person name="Westerberg I."/>
            <person name="Brannstrom I.O."/>
            <person name="Guillou S."/>
            <person name="Cros-Aarteil S."/>
            <person name="Calhoun S."/>
            <person name="Haridas S."/>
            <person name="Kuo A."/>
            <person name="Mondo S."/>
            <person name="Pangilinan J."/>
            <person name="Riley R."/>
            <person name="Labutti K."/>
            <person name="Andreopoulos B."/>
            <person name="Lipzen A."/>
            <person name="Chen C."/>
            <person name="Yanf M."/>
            <person name="Daum C."/>
            <person name="Ng V."/>
            <person name="Clum A."/>
            <person name="Steindorff A."/>
            <person name="Ohm R."/>
            <person name="Martin F."/>
            <person name="Silar P."/>
            <person name="Natvig D."/>
            <person name="Lalanne C."/>
            <person name="Gautier V."/>
            <person name="Ament-Velasquez S.L."/>
            <person name="Kruys A."/>
            <person name="Hutchinson M.I."/>
            <person name="Powell A.J."/>
            <person name="Barry K."/>
            <person name="Miller A.N."/>
            <person name="Grigoriev I.V."/>
            <person name="Debuchy R."/>
            <person name="Gladieux P."/>
            <person name="Thoren M.H."/>
            <person name="Johannesson H."/>
        </authorList>
    </citation>
    <scope>NUCLEOTIDE SEQUENCE</scope>
    <source>
        <strain evidence="3">PSN4</strain>
    </source>
</reference>
<comment type="caution">
    <text evidence="3">The sequence shown here is derived from an EMBL/GenBank/DDBJ whole genome shotgun (WGS) entry which is preliminary data.</text>
</comment>
<feature type="domain" description="Microbial-type PARG catalytic" evidence="2">
    <location>
        <begin position="49"/>
        <end position="160"/>
    </location>
</feature>
<dbReference type="Proteomes" id="UP001239445">
    <property type="component" value="Unassembled WGS sequence"/>
</dbReference>
<evidence type="ECO:0000256" key="1">
    <source>
        <dbReference type="SAM" id="MobiDB-lite"/>
    </source>
</evidence>
<feature type="region of interest" description="Disordered" evidence="1">
    <location>
        <begin position="228"/>
        <end position="247"/>
    </location>
</feature>
<name>A0AAJ0BKL3_9PEZI</name>
<organism evidence="3 4">
    <name type="scientific">Echria macrotheca</name>
    <dbReference type="NCBI Taxonomy" id="438768"/>
    <lineage>
        <taxon>Eukaryota</taxon>
        <taxon>Fungi</taxon>
        <taxon>Dikarya</taxon>
        <taxon>Ascomycota</taxon>
        <taxon>Pezizomycotina</taxon>
        <taxon>Sordariomycetes</taxon>
        <taxon>Sordariomycetidae</taxon>
        <taxon>Sordariales</taxon>
        <taxon>Schizotheciaceae</taxon>
        <taxon>Echria</taxon>
    </lineage>
</organism>
<feature type="compositionally biased region" description="Acidic residues" evidence="1">
    <location>
        <begin position="228"/>
        <end position="245"/>
    </location>
</feature>
<dbReference type="Pfam" id="PF10021">
    <property type="entry name" value="PARG_cat_microb"/>
    <property type="match status" value="1"/>
</dbReference>
<dbReference type="Gene3D" id="3.40.220.10">
    <property type="entry name" value="Leucine Aminopeptidase, subunit E, domain 1"/>
    <property type="match status" value="1"/>
</dbReference>
<feature type="compositionally biased region" description="Polar residues" evidence="1">
    <location>
        <begin position="1"/>
        <end position="11"/>
    </location>
</feature>
<accession>A0AAJ0BKL3</accession>
<sequence>MGRTKPSTTLQPAAFRKDARAKKARATLNKTIPSLLAAHPRARSGIAATELLTPASLSSPSSTTPPKTQLNPPRISLRATTTLSAAHSLLTQQTTSSKKGKTAVLNMASPLSPGGGFLNGATSQEEYLCMRTTLLPSLRDEFYRLPEVGCVYTPDVLVFRGDGDGDDDQILPKSERWFVDVLSAAMLRHPEVDGERYVHDKDRELVREKMRMAGRFAEAFGEGLVVEEDGGDEGDVEEEEEEDGEGAAIKALEDKLREMEVAVEQARSPQLRDGLSRAIKGLKDQLRNRGEGTVEG</sequence>
<dbReference type="AlphaFoldDB" id="A0AAJ0BKL3"/>
<dbReference type="EMBL" id="MU839828">
    <property type="protein sequence ID" value="KAK1759931.1"/>
    <property type="molecule type" value="Genomic_DNA"/>
</dbReference>
<dbReference type="PANTHER" id="PTHR35596">
    <property type="entry name" value="DUF2263 DOMAIN-CONTAINING PROTEIN"/>
    <property type="match status" value="1"/>
</dbReference>
<feature type="compositionally biased region" description="Low complexity" evidence="1">
    <location>
        <begin position="54"/>
        <end position="66"/>
    </location>
</feature>
<evidence type="ECO:0000259" key="2">
    <source>
        <dbReference type="Pfam" id="PF10021"/>
    </source>
</evidence>
<dbReference type="PANTHER" id="PTHR35596:SF1">
    <property type="entry name" value="MICROBIAL-TYPE PARG CATALYTIC DOMAIN-CONTAINING PROTEIN"/>
    <property type="match status" value="1"/>
</dbReference>